<dbReference type="Pfam" id="PF00497">
    <property type="entry name" value="SBP_bac_3"/>
    <property type="match status" value="1"/>
</dbReference>
<feature type="chain" id="PRO_5038625212" evidence="4">
    <location>
        <begin position="23"/>
        <end position="285"/>
    </location>
</feature>
<comment type="similarity">
    <text evidence="1">Belongs to the bacterial solute-binding protein 3 family.</text>
</comment>
<protein>
    <submittedName>
        <fullName evidence="6">Glutamate transport system substrate-binding protein</fullName>
    </submittedName>
</protein>
<dbReference type="RefSeq" id="WP_184541064.1">
    <property type="nucleotide sequence ID" value="NZ_JACHMP010000001.1"/>
</dbReference>
<reference evidence="6 7" key="1">
    <citation type="submission" date="2020-08" db="EMBL/GenBank/DDBJ databases">
        <title>Sequencing the genomes of 1000 actinobacteria strains.</title>
        <authorList>
            <person name="Klenk H.-P."/>
        </authorList>
    </citation>
    <scope>NUCLEOTIDE SEQUENCE [LARGE SCALE GENOMIC DNA]</scope>
    <source>
        <strain evidence="6 7">DSM 46887</strain>
    </source>
</reference>
<proteinExistence type="inferred from homology"/>
<dbReference type="Gene3D" id="3.40.190.10">
    <property type="entry name" value="Periplasmic binding protein-like II"/>
    <property type="match status" value="2"/>
</dbReference>
<dbReference type="InterPro" id="IPR001638">
    <property type="entry name" value="Solute-binding_3/MltF_N"/>
</dbReference>
<evidence type="ECO:0000259" key="5">
    <source>
        <dbReference type="SMART" id="SM00062"/>
    </source>
</evidence>
<organism evidence="6 7">
    <name type="scientific">Streptosporangium becharense</name>
    <dbReference type="NCBI Taxonomy" id="1816182"/>
    <lineage>
        <taxon>Bacteria</taxon>
        <taxon>Bacillati</taxon>
        <taxon>Actinomycetota</taxon>
        <taxon>Actinomycetes</taxon>
        <taxon>Streptosporangiales</taxon>
        <taxon>Streptosporangiaceae</taxon>
        <taxon>Streptosporangium</taxon>
    </lineage>
</organism>
<keyword evidence="3 4" id="KW-0732">Signal</keyword>
<dbReference type="GO" id="GO:0006865">
    <property type="term" value="P:amino acid transport"/>
    <property type="evidence" value="ECO:0007669"/>
    <property type="project" value="TreeGrafter"/>
</dbReference>
<dbReference type="SMART" id="SM00062">
    <property type="entry name" value="PBPb"/>
    <property type="match status" value="1"/>
</dbReference>
<keyword evidence="7" id="KW-1185">Reference proteome</keyword>
<dbReference type="PROSITE" id="PS51257">
    <property type="entry name" value="PROKAR_LIPOPROTEIN"/>
    <property type="match status" value="1"/>
</dbReference>
<evidence type="ECO:0000313" key="6">
    <source>
        <dbReference type="EMBL" id="MBB5821745.1"/>
    </source>
</evidence>
<feature type="domain" description="Solute-binding protein family 3/N-terminal" evidence="5">
    <location>
        <begin position="43"/>
        <end position="268"/>
    </location>
</feature>
<dbReference type="GO" id="GO:0030288">
    <property type="term" value="C:outer membrane-bounded periplasmic space"/>
    <property type="evidence" value="ECO:0007669"/>
    <property type="project" value="TreeGrafter"/>
</dbReference>
<name>A0A7W9IJA0_9ACTN</name>
<evidence type="ECO:0000313" key="7">
    <source>
        <dbReference type="Proteomes" id="UP000540685"/>
    </source>
</evidence>
<dbReference type="SUPFAM" id="SSF53850">
    <property type="entry name" value="Periplasmic binding protein-like II"/>
    <property type="match status" value="1"/>
</dbReference>
<dbReference type="GO" id="GO:0005576">
    <property type="term" value="C:extracellular region"/>
    <property type="evidence" value="ECO:0007669"/>
    <property type="project" value="TreeGrafter"/>
</dbReference>
<keyword evidence="2" id="KW-0813">Transport</keyword>
<evidence type="ECO:0000256" key="4">
    <source>
        <dbReference type="SAM" id="SignalP"/>
    </source>
</evidence>
<gene>
    <name evidence="6" type="ORF">F4562_004807</name>
</gene>
<comment type="caution">
    <text evidence="6">The sequence shown here is derived from an EMBL/GenBank/DDBJ whole genome shotgun (WGS) entry which is preliminary data.</text>
</comment>
<accession>A0A7W9IJA0</accession>
<dbReference type="PANTHER" id="PTHR30085">
    <property type="entry name" value="AMINO ACID ABC TRANSPORTER PERMEASE"/>
    <property type="match status" value="1"/>
</dbReference>
<evidence type="ECO:0000256" key="3">
    <source>
        <dbReference type="ARBA" id="ARBA00022729"/>
    </source>
</evidence>
<dbReference type="Proteomes" id="UP000540685">
    <property type="component" value="Unassembled WGS sequence"/>
</dbReference>
<evidence type="ECO:0000256" key="2">
    <source>
        <dbReference type="ARBA" id="ARBA00022448"/>
    </source>
</evidence>
<sequence length="285" mass="31659">MNRTLRQAVLAACLFTTACQPAASPASTAKATPRPASLVSGEVVYVGVTTDHPAWSTHEEGTNVRTGFDIELVDWLSSKLNVRRQYVDVTLRERMAALEEKRVDLVAATLSITDKRRETVDFAGPYMITRQGVMVRDGDDRIRKYDDLVNGGRNVCVADHTTSHEQLKEKDPRKLTLTVETALKDCVRRLLDEQVDAVSTDQLVLYGFARANPGVHVLPDLTFGAEEQYGIGLPDNSGADCRILTGKLREFLAEGDWAEFFARHFPGVVPDRHKPTDLDKCEDDT</sequence>
<dbReference type="AlphaFoldDB" id="A0A7W9IJA0"/>
<feature type="signal peptide" evidence="4">
    <location>
        <begin position="1"/>
        <end position="22"/>
    </location>
</feature>
<dbReference type="PANTHER" id="PTHR30085:SF6">
    <property type="entry name" value="ABC TRANSPORTER GLUTAMINE-BINDING PROTEIN GLNH"/>
    <property type="match status" value="1"/>
</dbReference>
<dbReference type="InterPro" id="IPR051455">
    <property type="entry name" value="Bact_solute-bind_prot3"/>
</dbReference>
<dbReference type="EMBL" id="JACHMP010000001">
    <property type="protein sequence ID" value="MBB5821745.1"/>
    <property type="molecule type" value="Genomic_DNA"/>
</dbReference>
<evidence type="ECO:0000256" key="1">
    <source>
        <dbReference type="ARBA" id="ARBA00010333"/>
    </source>
</evidence>